<protein>
    <submittedName>
        <fullName evidence="2">Predicted metal-dependent hydrolase, TIM-barrel fold</fullName>
    </submittedName>
</protein>
<organism evidence="2 3">
    <name type="scientific">Marinomonas polaris DSM 16579</name>
    <dbReference type="NCBI Taxonomy" id="1122206"/>
    <lineage>
        <taxon>Bacteria</taxon>
        <taxon>Pseudomonadati</taxon>
        <taxon>Pseudomonadota</taxon>
        <taxon>Gammaproteobacteria</taxon>
        <taxon>Oceanospirillales</taxon>
        <taxon>Oceanospirillaceae</taxon>
        <taxon>Marinomonas</taxon>
    </lineage>
</organism>
<reference evidence="3" key="1">
    <citation type="submission" date="2016-11" db="EMBL/GenBank/DDBJ databases">
        <authorList>
            <person name="Varghese N."/>
            <person name="Submissions S."/>
        </authorList>
    </citation>
    <scope>NUCLEOTIDE SEQUENCE [LARGE SCALE GENOMIC DNA]</scope>
    <source>
        <strain evidence="3">DSM 16579</strain>
    </source>
</reference>
<dbReference type="InterPro" id="IPR032466">
    <property type="entry name" value="Metal_Hydrolase"/>
</dbReference>
<feature type="domain" description="Amidohydrolase-related" evidence="1">
    <location>
        <begin position="9"/>
        <end position="274"/>
    </location>
</feature>
<dbReference type="Proteomes" id="UP000184517">
    <property type="component" value="Unassembled WGS sequence"/>
</dbReference>
<dbReference type="RefSeq" id="WP_072841367.1">
    <property type="nucleotide sequence ID" value="NZ_FQVF01000022.1"/>
</dbReference>
<name>A0A1M5JWD5_9GAMM</name>
<dbReference type="OrthoDB" id="9787654at2"/>
<keyword evidence="3" id="KW-1185">Reference proteome</keyword>
<sequence length="277" mass="30872">MSVFTERKIDCHNHIFDPQSFPYQANTPYTPEGHEVATADYFLQVLETYGVSHALLVGPNSAYGENDNRALLDAIARSNGRFKGMAVVKQDASSKELAQLKAQGVIGVTFNVAYYGFEHFAQSAPLMDRLADLDMIVQVQIEDGQMLDLAPLLMNSKAKILIDHCGRPNIEKGVTNKGFQAVLALAKTQRAYIKVSGFAKFTQSVFPYADTKPYVDAIVESFGEDRIIWGSDWPFLKAQHRMDYGTLLSLAEKQFPDASIRAKFFWENAAKLCGFPI</sequence>
<dbReference type="PANTHER" id="PTHR35563">
    <property type="entry name" value="BARREL METAL-DEPENDENT HYDROLASE, PUTATIVE (AFU_ORTHOLOGUE AFUA_1G16240)-RELATED"/>
    <property type="match status" value="1"/>
</dbReference>
<dbReference type="GO" id="GO:0016787">
    <property type="term" value="F:hydrolase activity"/>
    <property type="evidence" value="ECO:0007669"/>
    <property type="project" value="UniProtKB-KW"/>
</dbReference>
<keyword evidence="2" id="KW-0378">Hydrolase</keyword>
<dbReference type="EMBL" id="FQVF01000022">
    <property type="protein sequence ID" value="SHG44715.1"/>
    <property type="molecule type" value="Genomic_DNA"/>
</dbReference>
<dbReference type="Gene3D" id="3.20.20.140">
    <property type="entry name" value="Metal-dependent hydrolases"/>
    <property type="match status" value="1"/>
</dbReference>
<gene>
    <name evidence="2" type="ORF">SAMN02745753_03932</name>
</gene>
<dbReference type="InterPro" id="IPR006680">
    <property type="entry name" value="Amidohydro-rel"/>
</dbReference>
<dbReference type="InterPro" id="IPR052358">
    <property type="entry name" value="Aro_Compnd_Degr_Hydrolases"/>
</dbReference>
<dbReference type="SUPFAM" id="SSF51556">
    <property type="entry name" value="Metallo-dependent hydrolases"/>
    <property type="match status" value="1"/>
</dbReference>
<proteinExistence type="predicted"/>
<evidence type="ECO:0000313" key="3">
    <source>
        <dbReference type="Proteomes" id="UP000184517"/>
    </source>
</evidence>
<dbReference type="PANTHER" id="PTHR35563:SF2">
    <property type="entry name" value="BARREL METAL-DEPENDENT HYDROLASE, PUTATIVE (AFU_ORTHOLOGUE AFUA_1G16240)-RELATED"/>
    <property type="match status" value="1"/>
</dbReference>
<accession>A0A1M5JWD5</accession>
<evidence type="ECO:0000313" key="2">
    <source>
        <dbReference type="EMBL" id="SHG44715.1"/>
    </source>
</evidence>
<dbReference type="AlphaFoldDB" id="A0A1M5JWD5"/>
<dbReference type="STRING" id="1122206.SAMN02745753_03932"/>
<evidence type="ECO:0000259" key="1">
    <source>
        <dbReference type="Pfam" id="PF04909"/>
    </source>
</evidence>
<dbReference type="Pfam" id="PF04909">
    <property type="entry name" value="Amidohydro_2"/>
    <property type="match status" value="1"/>
</dbReference>